<feature type="transmembrane region" description="Helical" evidence="2">
    <location>
        <begin position="436"/>
        <end position="456"/>
    </location>
</feature>
<dbReference type="Pfam" id="PF00873">
    <property type="entry name" value="ACR_tran"/>
    <property type="match status" value="1"/>
</dbReference>
<feature type="transmembrane region" description="Helical" evidence="2">
    <location>
        <begin position="958"/>
        <end position="977"/>
    </location>
</feature>
<feature type="transmembrane region" description="Helical" evidence="2">
    <location>
        <begin position="528"/>
        <end position="551"/>
    </location>
</feature>
<name>A0A1T4NTJ9_9HYPH</name>
<dbReference type="Gene3D" id="3.30.70.1440">
    <property type="entry name" value="Multidrug efflux transporter AcrB pore domain"/>
    <property type="match status" value="1"/>
</dbReference>
<feature type="transmembrane region" description="Helical" evidence="2">
    <location>
        <begin position="339"/>
        <end position="358"/>
    </location>
</feature>
<feature type="transmembrane region" description="Helical" evidence="2">
    <location>
        <begin position="391"/>
        <end position="416"/>
    </location>
</feature>
<feature type="transmembrane region" description="Helical" evidence="2">
    <location>
        <begin position="21"/>
        <end position="42"/>
    </location>
</feature>
<feature type="transmembrane region" description="Helical" evidence="2">
    <location>
        <begin position="859"/>
        <end position="879"/>
    </location>
</feature>
<keyword evidence="2" id="KW-1133">Transmembrane helix</keyword>
<dbReference type="EMBL" id="FUXL01000003">
    <property type="protein sequence ID" value="SJZ82475.1"/>
    <property type="molecule type" value="Genomic_DNA"/>
</dbReference>
<dbReference type="RefSeq" id="WP_078707292.1">
    <property type="nucleotide sequence ID" value="NZ_FUXL01000003.1"/>
</dbReference>
<feature type="transmembrane region" description="Helical" evidence="2">
    <location>
        <begin position="365"/>
        <end position="385"/>
    </location>
</feature>
<dbReference type="SUPFAM" id="SSF82714">
    <property type="entry name" value="Multidrug efflux transporter AcrB TolC docking domain, DN and DC subdomains"/>
    <property type="match status" value="2"/>
</dbReference>
<feature type="transmembrane region" description="Helical" evidence="2">
    <location>
        <begin position="468"/>
        <end position="491"/>
    </location>
</feature>
<dbReference type="SUPFAM" id="SSF82866">
    <property type="entry name" value="Multidrug efflux transporter AcrB transmembrane domain"/>
    <property type="match status" value="2"/>
</dbReference>
<dbReference type="InterPro" id="IPR001036">
    <property type="entry name" value="Acrflvin-R"/>
</dbReference>
<dbReference type="PRINTS" id="PR00702">
    <property type="entry name" value="ACRIFLAVINRP"/>
</dbReference>
<dbReference type="PANTHER" id="PTHR32063">
    <property type="match status" value="1"/>
</dbReference>
<gene>
    <name evidence="3" type="ORF">SAMN05428963_103180</name>
</gene>
<keyword evidence="2" id="KW-0472">Membrane</keyword>
<evidence type="ECO:0000256" key="2">
    <source>
        <dbReference type="SAM" id="Phobius"/>
    </source>
</evidence>
<evidence type="ECO:0000256" key="1">
    <source>
        <dbReference type="SAM" id="MobiDB-lite"/>
    </source>
</evidence>
<dbReference type="Gene3D" id="3.30.70.1430">
    <property type="entry name" value="Multidrug efflux transporter AcrB pore domain"/>
    <property type="match status" value="2"/>
</dbReference>
<evidence type="ECO:0000313" key="3">
    <source>
        <dbReference type="EMBL" id="SJZ82475.1"/>
    </source>
</evidence>
<dbReference type="InterPro" id="IPR027463">
    <property type="entry name" value="AcrB_DN_DC_subdom"/>
</dbReference>
<organism evidence="3 4">
    <name type="scientific">Consotaella salsifontis</name>
    <dbReference type="NCBI Taxonomy" id="1365950"/>
    <lineage>
        <taxon>Bacteria</taxon>
        <taxon>Pseudomonadati</taxon>
        <taxon>Pseudomonadota</taxon>
        <taxon>Alphaproteobacteria</taxon>
        <taxon>Hyphomicrobiales</taxon>
        <taxon>Aurantimonadaceae</taxon>
        <taxon>Consotaella</taxon>
    </lineage>
</organism>
<feature type="region of interest" description="Disordered" evidence="1">
    <location>
        <begin position="1029"/>
        <end position="1060"/>
    </location>
</feature>
<feature type="transmembrane region" description="Helical" evidence="2">
    <location>
        <begin position="989"/>
        <end position="1015"/>
    </location>
</feature>
<evidence type="ECO:0000313" key="4">
    <source>
        <dbReference type="Proteomes" id="UP000190135"/>
    </source>
</evidence>
<feature type="compositionally biased region" description="Basic and acidic residues" evidence="1">
    <location>
        <begin position="1029"/>
        <end position="1039"/>
    </location>
</feature>
<dbReference type="AlphaFoldDB" id="A0A1T4NTJ9"/>
<accession>A0A1T4NTJ9</accession>
<sequence length="1060" mass="111987">MSGGKNASGVTAFTSLFIRRPVLTIVVNMLIVVAGLAALNAVEVRELPNVDRPVISISTDLDGAAPEAIDRQVTSVIESAVARVPGISSISSRSRFGDSRVTAEFTDSTDLNVAASDIRDAVGRVANQLPDDIDQPRIVKADADASAIMRLGVFAPNMRIEDLTTLVNDRVEDRLAAVEGVADVQVYGDRERLIYVDVDPDRLATRGLTLADVSNALATVAMDVPAGSLASPTQDLVVRANAYVTRPADFEAIALNDRTRLGDVASVRFGPDEAASQLRVNGKTGIGLGIIRQAGSSTLDISEGVRAAVEELNQSLPDGVSMTVTSDDATFINGAITEVVSSLMLAVAIVVVIIYVFLLNFRATLIPAVTMPVALIGVVAFIYLAGFSINILTLLAIVLATGMVVDDAIVVLENIVRRRSMGMKRQAAAVIGTREVFFAVISTTATLAAVFVPISFLPGQAGGLFREFGFVLAIAVTLSSFIALTLCPMLASRLLKDHGEERGHGPVARAMIWVGERLAGIYGAMLRFCLAFPLLVVAAAAVAAVIAWIGFQSLPQELTPREDRAVALIRITAPQSASLDYTNSQVRKVENILLPYVDSGEARSVFAISGMGGSSNSAFVVLTLADWADRARSQQEIVAEINRRIEQVPGVRAFAIQPNSLGIRGGGNGLQFAVAGSNYDQLAETAQKLKDAMEADGRWGSVRLSNDATQPQLSIVIDREKASDLGISIDGLATAMQALLDGRQIGTTYIEDDAVPIRLVSTSDPVNDPGDLANIFLKASDGRIVPMSTIATTEERAIAPTLTRENQSRAVSLSADLPDGMSIQQGWTELQALAPTILPPGNRLVPLAEAATLKDTSSGLAVTFGFAVVIILLVLAAQFESFISALIIMATVPFGLACAVFALVITNQSLNLYSQIGLVLLVGIMAKNGILIVEFANQLRDRGMSVREAIEQAAMIRLRPVMMTMISTVLGGVPLVVASGAGAEARAALGYVMVGGLGLATIATLFLTPVAYLALARFSRPHAEAQARLDRELAEAEREAEAEEEADEAAARDAAVPASL</sequence>
<dbReference type="Proteomes" id="UP000190135">
    <property type="component" value="Unassembled WGS sequence"/>
</dbReference>
<dbReference type="Gene3D" id="3.30.70.1320">
    <property type="entry name" value="Multidrug efflux transporter AcrB pore domain like"/>
    <property type="match status" value="1"/>
</dbReference>
<dbReference type="GO" id="GO:0005886">
    <property type="term" value="C:plasma membrane"/>
    <property type="evidence" value="ECO:0007669"/>
    <property type="project" value="TreeGrafter"/>
</dbReference>
<proteinExistence type="predicted"/>
<reference evidence="3 4" key="1">
    <citation type="submission" date="2017-02" db="EMBL/GenBank/DDBJ databases">
        <authorList>
            <person name="Peterson S.W."/>
        </authorList>
    </citation>
    <scope>NUCLEOTIDE SEQUENCE [LARGE SCALE GENOMIC DNA]</scope>
    <source>
        <strain evidence="3 4">USBA 369</strain>
    </source>
</reference>
<dbReference type="PANTHER" id="PTHR32063:SF28">
    <property type="entry name" value="BLR2861 PROTEIN"/>
    <property type="match status" value="1"/>
</dbReference>
<protein>
    <submittedName>
        <fullName evidence="3">Hydrophobic/amphiphilic exporter-1, HAE1 family</fullName>
    </submittedName>
</protein>
<dbReference type="SUPFAM" id="SSF82693">
    <property type="entry name" value="Multidrug efflux transporter AcrB pore domain, PN1, PN2, PC1 and PC2 subdomains"/>
    <property type="match status" value="3"/>
</dbReference>
<dbReference type="GO" id="GO:0042910">
    <property type="term" value="F:xenobiotic transmembrane transporter activity"/>
    <property type="evidence" value="ECO:0007669"/>
    <property type="project" value="TreeGrafter"/>
</dbReference>
<dbReference type="STRING" id="1365950.SAMN05428963_103180"/>
<keyword evidence="2" id="KW-0812">Transmembrane</keyword>
<keyword evidence="4" id="KW-1185">Reference proteome</keyword>
<feature type="transmembrane region" description="Helical" evidence="2">
    <location>
        <begin position="912"/>
        <end position="937"/>
    </location>
</feature>
<dbReference type="Gene3D" id="1.20.1640.10">
    <property type="entry name" value="Multidrug efflux transporter AcrB transmembrane domain"/>
    <property type="match status" value="2"/>
</dbReference>
<dbReference type="Gene3D" id="3.30.2090.10">
    <property type="entry name" value="Multidrug efflux transporter AcrB TolC docking domain, DN and DC subdomains"/>
    <property type="match status" value="2"/>
</dbReference>
<dbReference type="OrthoDB" id="9807350at2"/>
<feature type="transmembrane region" description="Helical" evidence="2">
    <location>
        <begin position="886"/>
        <end position="906"/>
    </location>
</feature>